<keyword evidence="2 8" id="KW-0813">Transport</keyword>
<keyword evidence="7 9" id="KW-0472">Membrane</keyword>
<gene>
    <name evidence="11" type="ORF">GJV77_09340</name>
</gene>
<evidence type="ECO:0000256" key="3">
    <source>
        <dbReference type="ARBA" id="ARBA00022475"/>
    </source>
</evidence>
<dbReference type="InterPro" id="IPR002898">
    <property type="entry name" value="MotA_ExbB_proton_chnl"/>
</dbReference>
<evidence type="ECO:0000313" key="12">
    <source>
        <dbReference type="Proteomes" id="UP000488936"/>
    </source>
</evidence>
<evidence type="ECO:0000256" key="8">
    <source>
        <dbReference type="RuleBase" id="RU004057"/>
    </source>
</evidence>
<feature type="transmembrane region" description="Helical" evidence="9">
    <location>
        <begin position="223"/>
        <end position="245"/>
    </location>
</feature>
<comment type="subcellular location">
    <subcellularLocation>
        <location evidence="1">Cell membrane</location>
        <topology evidence="1">Multi-pass membrane protein</topology>
    </subcellularLocation>
    <subcellularLocation>
        <location evidence="8">Membrane</location>
        <topology evidence="8">Multi-pass membrane protein</topology>
    </subcellularLocation>
</comment>
<evidence type="ECO:0000256" key="1">
    <source>
        <dbReference type="ARBA" id="ARBA00004651"/>
    </source>
</evidence>
<feature type="domain" description="MotA/TolQ/ExbB proton channel" evidence="10">
    <location>
        <begin position="139"/>
        <end position="260"/>
    </location>
</feature>
<dbReference type="OrthoDB" id="4045at2"/>
<feature type="transmembrane region" description="Helical" evidence="9">
    <location>
        <begin position="62"/>
        <end position="86"/>
    </location>
</feature>
<keyword evidence="6 9" id="KW-1133">Transmembrane helix</keyword>
<dbReference type="AlphaFoldDB" id="A0A7K1GMI5"/>
<dbReference type="RefSeq" id="WP_155036100.1">
    <property type="nucleotide sequence ID" value="NZ_JAYMMG010000020.1"/>
</dbReference>
<keyword evidence="12" id="KW-1185">Reference proteome</keyword>
<organism evidence="11 12">
    <name type="scientific">Myroides pelagicus</name>
    <dbReference type="NCBI Taxonomy" id="270914"/>
    <lineage>
        <taxon>Bacteria</taxon>
        <taxon>Pseudomonadati</taxon>
        <taxon>Bacteroidota</taxon>
        <taxon>Flavobacteriia</taxon>
        <taxon>Flavobacteriales</taxon>
        <taxon>Flavobacteriaceae</taxon>
        <taxon>Myroides</taxon>
    </lineage>
</organism>
<dbReference type="PANTHER" id="PTHR30625:SF15">
    <property type="entry name" value="BIOPOLYMER TRANSPORT PROTEIN EXBB"/>
    <property type="match status" value="1"/>
</dbReference>
<keyword evidence="3" id="KW-1003">Cell membrane</keyword>
<dbReference type="PANTHER" id="PTHR30625">
    <property type="entry name" value="PROTEIN TOLQ"/>
    <property type="match status" value="1"/>
</dbReference>
<protein>
    <submittedName>
        <fullName evidence="11">MotA/TolQ/ExbB proton channel family protein</fullName>
    </submittedName>
</protein>
<dbReference type="GO" id="GO:0017038">
    <property type="term" value="P:protein import"/>
    <property type="evidence" value="ECO:0007669"/>
    <property type="project" value="TreeGrafter"/>
</dbReference>
<evidence type="ECO:0000313" key="11">
    <source>
        <dbReference type="EMBL" id="MTH30112.1"/>
    </source>
</evidence>
<dbReference type="InterPro" id="IPR050790">
    <property type="entry name" value="ExbB/TolQ_transport"/>
</dbReference>
<dbReference type="EMBL" id="WMJY01000019">
    <property type="protein sequence ID" value="MTH30112.1"/>
    <property type="molecule type" value="Genomic_DNA"/>
</dbReference>
<comment type="caution">
    <text evidence="11">The sequence shown here is derived from an EMBL/GenBank/DDBJ whole genome shotgun (WGS) entry which is preliminary data.</text>
</comment>
<name>A0A7K1GMI5_9FLAO</name>
<evidence type="ECO:0000259" key="10">
    <source>
        <dbReference type="Pfam" id="PF01618"/>
    </source>
</evidence>
<dbReference type="GO" id="GO:0005886">
    <property type="term" value="C:plasma membrane"/>
    <property type="evidence" value="ECO:0007669"/>
    <property type="project" value="UniProtKB-SubCell"/>
</dbReference>
<dbReference type="Pfam" id="PF01618">
    <property type="entry name" value="MotA_ExbB"/>
    <property type="match status" value="1"/>
</dbReference>
<sequence>MTNVSNESVEKKSSSSGASRVIASLAVAFCLIFGYIIWKYVMGAPANFENGDPNGHPLPGNFLGMVYKGGIVVAALIGLLTMTVVFSIERFLVISKASGKGNVSAFVQDIQGKINAGQINEAMDACDAQKGSVANVVKAGLIKYEEMKKEGYNSEEATEAIQKEIEEATTLEMPMLERNMIVLATLVSIGTLVGLLGTVTGMIKAFSALATSGTPDSAALATGISEALVCTATGIGTSTLAIVMYNSFTTKIDRLTYSIDEAGFAITQSYRRFKGLVK</sequence>
<accession>A0A7K1GMI5</accession>
<keyword evidence="5 8" id="KW-0653">Protein transport</keyword>
<evidence type="ECO:0000256" key="4">
    <source>
        <dbReference type="ARBA" id="ARBA00022692"/>
    </source>
</evidence>
<evidence type="ECO:0000256" key="7">
    <source>
        <dbReference type="ARBA" id="ARBA00023136"/>
    </source>
</evidence>
<evidence type="ECO:0000256" key="5">
    <source>
        <dbReference type="ARBA" id="ARBA00022927"/>
    </source>
</evidence>
<keyword evidence="4 9" id="KW-0812">Transmembrane</keyword>
<evidence type="ECO:0000256" key="2">
    <source>
        <dbReference type="ARBA" id="ARBA00022448"/>
    </source>
</evidence>
<comment type="similarity">
    <text evidence="8">Belongs to the exbB/tolQ family.</text>
</comment>
<feature type="transmembrane region" description="Helical" evidence="9">
    <location>
        <begin position="21"/>
        <end position="42"/>
    </location>
</feature>
<proteinExistence type="inferred from homology"/>
<evidence type="ECO:0000256" key="9">
    <source>
        <dbReference type="SAM" id="Phobius"/>
    </source>
</evidence>
<evidence type="ECO:0000256" key="6">
    <source>
        <dbReference type="ARBA" id="ARBA00022989"/>
    </source>
</evidence>
<dbReference type="Proteomes" id="UP000488936">
    <property type="component" value="Unassembled WGS sequence"/>
</dbReference>
<reference evidence="11 12" key="1">
    <citation type="journal article" date="2006" name="Int. J. Syst. Evol. Microbiol.">
        <title>Myroides pelagicus sp. nov., isolated from seawater in Thailand.</title>
        <authorList>
            <person name="Yoon J."/>
            <person name="Maneerat S."/>
            <person name="Kawai F."/>
            <person name="Yokota A."/>
        </authorList>
    </citation>
    <scope>NUCLEOTIDE SEQUENCE [LARGE SCALE GENOMIC DNA]</scope>
    <source>
        <strain evidence="11 12">SM1T</strain>
    </source>
</reference>
<feature type="transmembrane region" description="Helical" evidence="9">
    <location>
        <begin position="181"/>
        <end position="203"/>
    </location>
</feature>